<evidence type="ECO:0000313" key="3">
    <source>
        <dbReference type="Proteomes" id="UP001597180"/>
    </source>
</evidence>
<keyword evidence="3" id="KW-1185">Reference proteome</keyword>
<protein>
    <submittedName>
        <fullName evidence="2">Uncharacterized protein</fullName>
    </submittedName>
</protein>
<gene>
    <name evidence="2" type="ORF">ACFQ4B_27635</name>
</gene>
<dbReference type="RefSeq" id="WP_345587395.1">
    <property type="nucleotide sequence ID" value="NZ_BAABJG010000007.1"/>
</dbReference>
<proteinExistence type="predicted"/>
<dbReference type="Proteomes" id="UP001597180">
    <property type="component" value="Unassembled WGS sequence"/>
</dbReference>
<feature type="compositionally biased region" description="Basic and acidic residues" evidence="1">
    <location>
        <begin position="1"/>
        <end position="15"/>
    </location>
</feature>
<accession>A0ABW3UWC3</accession>
<feature type="region of interest" description="Disordered" evidence="1">
    <location>
        <begin position="1"/>
        <end position="23"/>
    </location>
</feature>
<evidence type="ECO:0000256" key="1">
    <source>
        <dbReference type="SAM" id="MobiDB-lite"/>
    </source>
</evidence>
<sequence>MSENTIHESEAKEHVNAAGTSETVKPSAPLLVIRKNADLGEKVSSEPLTKVVDLEQYRSGQSQVISEEALVQEWQLNTEDQTPPVKLIMVSSGFGGKRSYMSRQTDIQCKAA</sequence>
<comment type="caution">
    <text evidence="2">The sequence shown here is derived from an EMBL/GenBank/DDBJ whole genome shotgun (WGS) entry which is preliminary data.</text>
</comment>
<evidence type="ECO:0000313" key="2">
    <source>
        <dbReference type="EMBL" id="MFD1223900.1"/>
    </source>
</evidence>
<reference evidence="3" key="1">
    <citation type="journal article" date="2019" name="Int. J. Syst. Evol. Microbiol.">
        <title>The Global Catalogue of Microorganisms (GCM) 10K type strain sequencing project: providing services to taxonomists for standard genome sequencing and annotation.</title>
        <authorList>
            <consortium name="The Broad Institute Genomics Platform"/>
            <consortium name="The Broad Institute Genome Sequencing Center for Infectious Disease"/>
            <person name="Wu L."/>
            <person name="Ma J."/>
        </authorList>
    </citation>
    <scope>NUCLEOTIDE SEQUENCE [LARGE SCALE GENOMIC DNA]</scope>
    <source>
        <strain evidence="3">CCUG 53270</strain>
    </source>
</reference>
<organism evidence="2 3">
    <name type="scientific">Paenibacillus vulneris</name>
    <dbReference type="NCBI Taxonomy" id="1133364"/>
    <lineage>
        <taxon>Bacteria</taxon>
        <taxon>Bacillati</taxon>
        <taxon>Bacillota</taxon>
        <taxon>Bacilli</taxon>
        <taxon>Bacillales</taxon>
        <taxon>Paenibacillaceae</taxon>
        <taxon>Paenibacillus</taxon>
    </lineage>
</organism>
<name>A0ABW3UWC3_9BACL</name>
<dbReference type="EMBL" id="JBHTLU010000038">
    <property type="protein sequence ID" value="MFD1223900.1"/>
    <property type="molecule type" value="Genomic_DNA"/>
</dbReference>